<protein>
    <submittedName>
        <fullName evidence="2">Uncharacterized protein</fullName>
    </submittedName>
</protein>
<accession>A0A1I8BCW2</accession>
<keyword evidence="1" id="KW-1185">Reference proteome</keyword>
<name>A0A1I8BCW2_MELHA</name>
<reference evidence="2" key="1">
    <citation type="submission" date="2016-11" db="UniProtKB">
        <authorList>
            <consortium name="WormBaseParasite"/>
        </authorList>
    </citation>
    <scope>IDENTIFICATION</scope>
</reference>
<evidence type="ECO:0000313" key="2">
    <source>
        <dbReference type="WBParaSite" id="MhA1_Contig1860.frz3.gene8"/>
    </source>
</evidence>
<dbReference type="WBParaSite" id="MhA1_Contig1860.frz3.gene8">
    <property type="protein sequence ID" value="MhA1_Contig1860.frz3.gene8"/>
    <property type="gene ID" value="MhA1_Contig1860.frz3.gene8"/>
</dbReference>
<dbReference type="AlphaFoldDB" id="A0A1I8BCW2"/>
<dbReference type="Proteomes" id="UP000095281">
    <property type="component" value="Unplaced"/>
</dbReference>
<organism evidence="1 2">
    <name type="scientific">Meloidogyne hapla</name>
    <name type="common">Root-knot nematode worm</name>
    <dbReference type="NCBI Taxonomy" id="6305"/>
    <lineage>
        <taxon>Eukaryota</taxon>
        <taxon>Metazoa</taxon>
        <taxon>Ecdysozoa</taxon>
        <taxon>Nematoda</taxon>
        <taxon>Chromadorea</taxon>
        <taxon>Rhabditida</taxon>
        <taxon>Tylenchina</taxon>
        <taxon>Tylenchomorpha</taxon>
        <taxon>Tylenchoidea</taxon>
        <taxon>Meloidogynidae</taxon>
        <taxon>Meloidogyninae</taxon>
        <taxon>Meloidogyne</taxon>
    </lineage>
</organism>
<evidence type="ECO:0000313" key="1">
    <source>
        <dbReference type="Proteomes" id="UP000095281"/>
    </source>
</evidence>
<proteinExistence type="predicted"/>
<sequence length="95" mass="11017">MPTCNQQKRLLLLWLSCRSRRVQLADVVKNVFLIRKGLISIINLMASINQKIKNETDDFIPMDSDNDGFSVPMRRYPITTAIFDFKPSTELEEKV</sequence>